<evidence type="ECO:0000313" key="2">
    <source>
        <dbReference type="EMBL" id="KAG0715492.1"/>
    </source>
</evidence>
<dbReference type="Proteomes" id="UP000770661">
    <property type="component" value="Unassembled WGS sequence"/>
</dbReference>
<feature type="region of interest" description="Disordered" evidence="1">
    <location>
        <begin position="1"/>
        <end position="30"/>
    </location>
</feature>
<feature type="compositionally biased region" description="Polar residues" evidence="1">
    <location>
        <begin position="21"/>
        <end position="30"/>
    </location>
</feature>
<evidence type="ECO:0000256" key="1">
    <source>
        <dbReference type="SAM" id="MobiDB-lite"/>
    </source>
</evidence>
<comment type="caution">
    <text evidence="2">The sequence shown here is derived from an EMBL/GenBank/DDBJ whole genome shotgun (WGS) entry which is preliminary data.</text>
</comment>
<proteinExistence type="predicted"/>
<accession>A0A8J4XVK4</accession>
<evidence type="ECO:0000313" key="3">
    <source>
        <dbReference type="Proteomes" id="UP000770661"/>
    </source>
</evidence>
<keyword evidence="3" id="KW-1185">Reference proteome</keyword>
<protein>
    <submittedName>
        <fullName evidence="2">Uncharacterized protein</fullName>
    </submittedName>
</protein>
<feature type="region of interest" description="Disordered" evidence="1">
    <location>
        <begin position="56"/>
        <end position="78"/>
    </location>
</feature>
<sequence>MGVEPTNQQTSSSDDGHCTRTRNTPENDSLQLFRRVSENVVWDSYIASSIKESTREKRGKGVWSKVGGPTKVPSNWPDFLRDPTNKEELFQFLSDKVGSNDWPDGKEVFIISGTDVISRGSDRSMP</sequence>
<dbReference type="OrthoDB" id="5949854at2759"/>
<organism evidence="2 3">
    <name type="scientific">Chionoecetes opilio</name>
    <name type="common">Atlantic snow crab</name>
    <name type="synonym">Cancer opilio</name>
    <dbReference type="NCBI Taxonomy" id="41210"/>
    <lineage>
        <taxon>Eukaryota</taxon>
        <taxon>Metazoa</taxon>
        <taxon>Ecdysozoa</taxon>
        <taxon>Arthropoda</taxon>
        <taxon>Crustacea</taxon>
        <taxon>Multicrustacea</taxon>
        <taxon>Malacostraca</taxon>
        <taxon>Eumalacostraca</taxon>
        <taxon>Eucarida</taxon>
        <taxon>Decapoda</taxon>
        <taxon>Pleocyemata</taxon>
        <taxon>Brachyura</taxon>
        <taxon>Eubrachyura</taxon>
        <taxon>Majoidea</taxon>
        <taxon>Majidae</taxon>
        <taxon>Chionoecetes</taxon>
    </lineage>
</organism>
<feature type="compositionally biased region" description="Polar residues" evidence="1">
    <location>
        <begin position="1"/>
        <end position="13"/>
    </location>
</feature>
<dbReference type="EMBL" id="JACEEZ010019663">
    <property type="protein sequence ID" value="KAG0715492.1"/>
    <property type="molecule type" value="Genomic_DNA"/>
</dbReference>
<name>A0A8J4XVK4_CHIOP</name>
<dbReference type="AlphaFoldDB" id="A0A8J4XVK4"/>
<gene>
    <name evidence="2" type="ORF">GWK47_011813</name>
</gene>
<reference evidence="2" key="1">
    <citation type="submission" date="2020-07" db="EMBL/GenBank/DDBJ databases">
        <title>The High-quality genome of the commercially important snow crab, Chionoecetes opilio.</title>
        <authorList>
            <person name="Jeong J.-H."/>
            <person name="Ryu S."/>
        </authorList>
    </citation>
    <scope>NUCLEOTIDE SEQUENCE</scope>
    <source>
        <strain evidence="2">MADBK_172401_WGS</strain>
        <tissue evidence="2">Digestive gland</tissue>
    </source>
</reference>